<dbReference type="InParanoid" id="A0A0R0GMX8"/>
<dbReference type="EnsemblPlants" id="KRH15503">
    <property type="protein sequence ID" value="KRH15503"/>
    <property type="gene ID" value="GLYMA_14G092700"/>
</dbReference>
<dbReference type="EMBL" id="CM000847">
    <property type="protein sequence ID" value="KRH15503.1"/>
    <property type="molecule type" value="Genomic_DNA"/>
</dbReference>
<evidence type="ECO:0000313" key="3">
    <source>
        <dbReference type="Proteomes" id="UP000008827"/>
    </source>
</evidence>
<evidence type="ECO:0008006" key="4">
    <source>
        <dbReference type="Google" id="ProtNLM"/>
    </source>
</evidence>
<organism evidence="1">
    <name type="scientific">Glycine max</name>
    <name type="common">Soybean</name>
    <name type="synonym">Glycine hispida</name>
    <dbReference type="NCBI Taxonomy" id="3847"/>
    <lineage>
        <taxon>Eukaryota</taxon>
        <taxon>Viridiplantae</taxon>
        <taxon>Streptophyta</taxon>
        <taxon>Embryophyta</taxon>
        <taxon>Tracheophyta</taxon>
        <taxon>Spermatophyta</taxon>
        <taxon>Magnoliopsida</taxon>
        <taxon>eudicotyledons</taxon>
        <taxon>Gunneridae</taxon>
        <taxon>Pentapetalae</taxon>
        <taxon>rosids</taxon>
        <taxon>fabids</taxon>
        <taxon>Fabales</taxon>
        <taxon>Fabaceae</taxon>
        <taxon>Papilionoideae</taxon>
        <taxon>50 kb inversion clade</taxon>
        <taxon>NPAAA clade</taxon>
        <taxon>indigoferoid/millettioid clade</taxon>
        <taxon>Phaseoleae</taxon>
        <taxon>Glycine</taxon>
        <taxon>Glycine subgen. Soja</taxon>
    </lineage>
</organism>
<evidence type="ECO:0000313" key="2">
    <source>
        <dbReference type="EnsemblPlants" id="KRH15503"/>
    </source>
</evidence>
<protein>
    <recommendedName>
        <fullName evidence="4">DUF4283 domain-containing protein</fullName>
    </recommendedName>
</protein>
<reference evidence="1" key="3">
    <citation type="submission" date="2018-07" db="EMBL/GenBank/DDBJ databases">
        <title>WGS assembly of Glycine max.</title>
        <authorList>
            <person name="Schmutz J."/>
            <person name="Cannon S."/>
            <person name="Schlueter J."/>
            <person name="Ma J."/>
            <person name="Mitros T."/>
            <person name="Nelson W."/>
            <person name="Hyten D."/>
            <person name="Song Q."/>
            <person name="Thelen J."/>
            <person name="Cheng J."/>
            <person name="Xu D."/>
            <person name="Hellsten U."/>
            <person name="May G."/>
            <person name="Yu Y."/>
            <person name="Sakurai T."/>
            <person name="Umezawa T."/>
            <person name="Bhattacharyya M."/>
            <person name="Sandhu D."/>
            <person name="Valliyodan B."/>
            <person name="Lindquist E."/>
            <person name="Peto M."/>
            <person name="Grant D."/>
            <person name="Shu S."/>
            <person name="Goodstein D."/>
            <person name="Barry K."/>
            <person name="Futrell-Griggs M."/>
            <person name="Abernathy B."/>
            <person name="Du J."/>
            <person name="Tian Z."/>
            <person name="Zhu L."/>
            <person name="Gill N."/>
            <person name="Joshi T."/>
            <person name="Libault M."/>
            <person name="Sethuraman A."/>
            <person name="Zhang X."/>
            <person name="Shinozaki K."/>
            <person name="Nguyen H."/>
            <person name="Wing R."/>
            <person name="Cregan P."/>
            <person name="Specht J."/>
            <person name="Grimwood J."/>
            <person name="Rokhsar D."/>
            <person name="Stacey G."/>
            <person name="Shoemaker R."/>
            <person name="Jackson S."/>
        </authorList>
    </citation>
    <scope>NUCLEOTIDE SEQUENCE</scope>
    <source>
        <tissue evidence="1">Callus</tissue>
    </source>
</reference>
<dbReference type="Gramene" id="KRH15503">
    <property type="protein sequence ID" value="KRH15503"/>
    <property type="gene ID" value="GLYMA_14G092700"/>
</dbReference>
<evidence type="ECO:0000313" key="1">
    <source>
        <dbReference type="EMBL" id="KRH15503.1"/>
    </source>
</evidence>
<proteinExistence type="predicted"/>
<reference evidence="1 2" key="1">
    <citation type="journal article" date="2010" name="Nature">
        <title>Genome sequence of the palaeopolyploid soybean.</title>
        <authorList>
            <person name="Schmutz J."/>
            <person name="Cannon S.B."/>
            <person name="Schlueter J."/>
            <person name="Ma J."/>
            <person name="Mitros T."/>
            <person name="Nelson W."/>
            <person name="Hyten D.L."/>
            <person name="Song Q."/>
            <person name="Thelen J.J."/>
            <person name="Cheng J."/>
            <person name="Xu D."/>
            <person name="Hellsten U."/>
            <person name="May G.D."/>
            <person name="Yu Y."/>
            <person name="Sakurai T."/>
            <person name="Umezawa T."/>
            <person name="Bhattacharyya M.K."/>
            <person name="Sandhu D."/>
            <person name="Valliyodan B."/>
            <person name="Lindquist E."/>
            <person name="Peto M."/>
            <person name="Grant D."/>
            <person name="Shu S."/>
            <person name="Goodstein D."/>
            <person name="Barry K."/>
            <person name="Futrell-Griggs M."/>
            <person name="Abernathy B."/>
            <person name="Du J."/>
            <person name="Tian Z."/>
            <person name="Zhu L."/>
            <person name="Gill N."/>
            <person name="Joshi T."/>
            <person name="Libault M."/>
            <person name="Sethuraman A."/>
            <person name="Zhang X.-C."/>
            <person name="Shinozaki K."/>
            <person name="Nguyen H.T."/>
            <person name="Wing R.A."/>
            <person name="Cregan P."/>
            <person name="Specht J."/>
            <person name="Grimwood J."/>
            <person name="Rokhsar D."/>
            <person name="Stacey G."/>
            <person name="Shoemaker R.C."/>
            <person name="Jackson S.A."/>
        </authorList>
    </citation>
    <scope>NUCLEOTIDE SEQUENCE</scope>
    <source>
        <strain evidence="2">cv. Williams 82</strain>
        <tissue evidence="1">Callus</tissue>
    </source>
</reference>
<dbReference type="Proteomes" id="UP000008827">
    <property type="component" value="Chromosome 14"/>
</dbReference>
<name>A0A0R0GMX8_SOYBN</name>
<dbReference type="OMA" id="QFARICI"/>
<sequence length="82" mass="9570">MTRTSPRKDHSWLQYLANTSVKRKLAVWINIPELPIQLYKDEIIGRVGFTLGVMFKIDQVTSIYFLGQFARICIEIDLDKLL</sequence>
<dbReference type="AlphaFoldDB" id="A0A0R0GMX8"/>
<gene>
    <name evidence="1" type="ORF">GLYMA_14G092700</name>
</gene>
<keyword evidence="3" id="KW-1185">Reference proteome</keyword>
<dbReference type="InterPro" id="IPR040256">
    <property type="entry name" value="At4g02000-like"/>
</dbReference>
<dbReference type="PANTHER" id="PTHR31286:SF99">
    <property type="entry name" value="DUF4283 DOMAIN-CONTAINING PROTEIN"/>
    <property type="match status" value="1"/>
</dbReference>
<dbReference type="PANTHER" id="PTHR31286">
    <property type="entry name" value="GLYCINE-RICH CELL WALL STRUCTURAL PROTEIN 1.8-LIKE"/>
    <property type="match status" value="1"/>
</dbReference>
<accession>A0A0R0GMX8</accession>
<reference evidence="2" key="2">
    <citation type="submission" date="2018-02" db="UniProtKB">
        <authorList>
            <consortium name="EnsemblPlants"/>
        </authorList>
    </citation>
    <scope>IDENTIFICATION</scope>
    <source>
        <strain evidence="2">Williams 82</strain>
    </source>
</reference>